<accession>A0A3N1M6D5</accession>
<comment type="similarity">
    <text evidence="9">Belongs to the SecE/SEC61-gamma family.</text>
</comment>
<dbReference type="NCBIfam" id="TIGR00964">
    <property type="entry name" value="secE_bact"/>
    <property type="match status" value="1"/>
</dbReference>
<evidence type="ECO:0000313" key="10">
    <source>
        <dbReference type="EMBL" id="ROQ03114.1"/>
    </source>
</evidence>
<evidence type="ECO:0000256" key="1">
    <source>
        <dbReference type="ARBA" id="ARBA00004370"/>
    </source>
</evidence>
<keyword evidence="6 9" id="KW-1133">Transmembrane helix</keyword>
<dbReference type="InterPro" id="IPR001901">
    <property type="entry name" value="Translocase_SecE/Sec61-g"/>
</dbReference>
<evidence type="ECO:0000256" key="3">
    <source>
        <dbReference type="ARBA" id="ARBA00022475"/>
    </source>
</evidence>
<dbReference type="AlphaFoldDB" id="A0A3N1M6D5"/>
<keyword evidence="11" id="KW-1185">Reference proteome</keyword>
<gene>
    <name evidence="9" type="primary">secE</name>
    <name evidence="10" type="ORF">EDC65_0092</name>
</gene>
<dbReference type="Proteomes" id="UP000278222">
    <property type="component" value="Unassembled WGS sequence"/>
</dbReference>
<evidence type="ECO:0000256" key="2">
    <source>
        <dbReference type="ARBA" id="ARBA00022448"/>
    </source>
</evidence>
<comment type="function">
    <text evidence="9">Essential subunit of the Sec protein translocation channel SecYEG. Clamps together the 2 halves of SecY. May contact the channel plug during translocation.</text>
</comment>
<dbReference type="PRINTS" id="PR01650">
    <property type="entry name" value="SECETRNLCASE"/>
</dbReference>
<organism evidence="10 11">
    <name type="scientific">Stella humosa</name>
    <dbReference type="NCBI Taxonomy" id="94"/>
    <lineage>
        <taxon>Bacteria</taxon>
        <taxon>Pseudomonadati</taxon>
        <taxon>Pseudomonadota</taxon>
        <taxon>Alphaproteobacteria</taxon>
        <taxon>Rhodospirillales</taxon>
        <taxon>Stellaceae</taxon>
        <taxon>Stella</taxon>
    </lineage>
</organism>
<dbReference type="GO" id="GO:0008320">
    <property type="term" value="F:protein transmembrane transporter activity"/>
    <property type="evidence" value="ECO:0007669"/>
    <property type="project" value="UniProtKB-UniRule"/>
</dbReference>
<dbReference type="GO" id="GO:0043952">
    <property type="term" value="P:protein transport by the Sec complex"/>
    <property type="evidence" value="ECO:0007669"/>
    <property type="project" value="UniProtKB-UniRule"/>
</dbReference>
<keyword evidence="2 9" id="KW-0813">Transport</keyword>
<proteinExistence type="inferred from homology"/>
<comment type="subcellular location">
    <subcellularLocation>
        <location evidence="9">Cell membrane</location>
        <topology evidence="9">Single-pass membrane protein</topology>
    </subcellularLocation>
    <subcellularLocation>
        <location evidence="1">Membrane</location>
    </subcellularLocation>
</comment>
<evidence type="ECO:0000313" key="11">
    <source>
        <dbReference type="Proteomes" id="UP000278222"/>
    </source>
</evidence>
<evidence type="ECO:0000256" key="5">
    <source>
        <dbReference type="ARBA" id="ARBA00022927"/>
    </source>
</evidence>
<keyword evidence="5 9" id="KW-0653">Protein transport</keyword>
<dbReference type="Pfam" id="PF00584">
    <property type="entry name" value="SecE"/>
    <property type="match status" value="1"/>
</dbReference>
<protein>
    <recommendedName>
        <fullName evidence="9">Protein translocase subunit SecE</fullName>
    </recommendedName>
</protein>
<dbReference type="RefSeq" id="WP_123687743.1">
    <property type="nucleotide sequence ID" value="NZ_AP019700.1"/>
</dbReference>
<reference evidence="10 11" key="1">
    <citation type="submission" date="2018-11" db="EMBL/GenBank/DDBJ databases">
        <title>Genomic Encyclopedia of Type Strains, Phase IV (KMG-IV): sequencing the most valuable type-strain genomes for metagenomic binning, comparative biology and taxonomic classification.</title>
        <authorList>
            <person name="Goeker M."/>
        </authorList>
    </citation>
    <scope>NUCLEOTIDE SEQUENCE [LARGE SCALE GENOMIC DNA]</scope>
    <source>
        <strain evidence="10 11">DSM 5900</strain>
    </source>
</reference>
<keyword evidence="7 9" id="KW-0811">Translocation</keyword>
<comment type="caution">
    <text evidence="10">The sequence shown here is derived from an EMBL/GenBank/DDBJ whole genome shotgun (WGS) entry which is preliminary data.</text>
</comment>
<dbReference type="Gene3D" id="1.20.5.1030">
    <property type="entry name" value="Preprotein translocase secy subunit"/>
    <property type="match status" value="1"/>
</dbReference>
<evidence type="ECO:0000256" key="8">
    <source>
        <dbReference type="ARBA" id="ARBA00023136"/>
    </source>
</evidence>
<keyword evidence="4 9" id="KW-0812">Transmembrane</keyword>
<evidence type="ECO:0000256" key="6">
    <source>
        <dbReference type="ARBA" id="ARBA00022989"/>
    </source>
</evidence>
<dbReference type="EMBL" id="RJKX01000003">
    <property type="protein sequence ID" value="ROQ03114.1"/>
    <property type="molecule type" value="Genomic_DNA"/>
</dbReference>
<keyword evidence="8 9" id="KW-0472">Membrane</keyword>
<evidence type="ECO:0000256" key="7">
    <source>
        <dbReference type="ARBA" id="ARBA00023010"/>
    </source>
</evidence>
<dbReference type="PANTHER" id="PTHR33910">
    <property type="entry name" value="PROTEIN TRANSLOCASE SUBUNIT SECE"/>
    <property type="match status" value="1"/>
</dbReference>
<dbReference type="GO" id="GO:0009306">
    <property type="term" value="P:protein secretion"/>
    <property type="evidence" value="ECO:0007669"/>
    <property type="project" value="UniProtKB-UniRule"/>
</dbReference>
<dbReference type="GO" id="GO:0005886">
    <property type="term" value="C:plasma membrane"/>
    <property type="evidence" value="ECO:0007669"/>
    <property type="project" value="UniProtKB-SubCell"/>
</dbReference>
<dbReference type="OrthoDB" id="9812738at2"/>
<dbReference type="PANTHER" id="PTHR33910:SF1">
    <property type="entry name" value="PROTEIN TRANSLOCASE SUBUNIT SECE"/>
    <property type="match status" value="1"/>
</dbReference>
<name>A0A3N1M6D5_9PROT</name>
<dbReference type="GO" id="GO:0006605">
    <property type="term" value="P:protein targeting"/>
    <property type="evidence" value="ECO:0007669"/>
    <property type="project" value="UniProtKB-UniRule"/>
</dbReference>
<comment type="subunit">
    <text evidence="9">Component of the Sec protein translocase complex. Heterotrimer consisting of SecY, SecE and SecG subunits. The heterotrimers can form oligomers, although 1 heterotrimer is thought to be able to translocate proteins. Interacts with the ribosome. Interacts with SecDF, and other proteins may be involved. Interacts with SecA.</text>
</comment>
<dbReference type="HAMAP" id="MF_00422">
    <property type="entry name" value="SecE"/>
    <property type="match status" value="1"/>
</dbReference>
<dbReference type="GO" id="GO:0065002">
    <property type="term" value="P:intracellular protein transmembrane transport"/>
    <property type="evidence" value="ECO:0007669"/>
    <property type="project" value="UniProtKB-UniRule"/>
</dbReference>
<sequence length="65" mass="7335">MSKTSPIEFVRQVRQEVAKVTWPTRKETGITTLMVFVMVFLAAIFFTSVDWVIAHGVKFFLGLGA</sequence>
<keyword evidence="3 9" id="KW-1003">Cell membrane</keyword>
<feature type="transmembrane region" description="Helical" evidence="9">
    <location>
        <begin position="30"/>
        <end position="53"/>
    </location>
</feature>
<evidence type="ECO:0000256" key="4">
    <source>
        <dbReference type="ARBA" id="ARBA00022692"/>
    </source>
</evidence>
<evidence type="ECO:0000256" key="9">
    <source>
        <dbReference type="HAMAP-Rule" id="MF_00422"/>
    </source>
</evidence>
<dbReference type="InterPro" id="IPR038379">
    <property type="entry name" value="SecE_sf"/>
</dbReference>
<dbReference type="InterPro" id="IPR005807">
    <property type="entry name" value="SecE_bac"/>
</dbReference>